<dbReference type="Proteomes" id="UP000282515">
    <property type="component" value="Unassembled WGS sequence"/>
</dbReference>
<dbReference type="GO" id="GO:0003677">
    <property type="term" value="F:DNA binding"/>
    <property type="evidence" value="ECO:0007669"/>
    <property type="project" value="UniProtKB-KW"/>
</dbReference>
<keyword evidence="4" id="KW-0804">Transcription</keyword>
<dbReference type="OrthoDB" id="4131546at2"/>
<protein>
    <submittedName>
        <fullName evidence="6">LysR family transcriptional regulator</fullName>
    </submittedName>
</protein>
<evidence type="ECO:0000256" key="3">
    <source>
        <dbReference type="ARBA" id="ARBA00023125"/>
    </source>
</evidence>
<dbReference type="GO" id="GO:0032993">
    <property type="term" value="C:protein-DNA complex"/>
    <property type="evidence" value="ECO:0007669"/>
    <property type="project" value="TreeGrafter"/>
</dbReference>
<gene>
    <name evidence="6" type="ORF">D9V41_02800</name>
</gene>
<dbReference type="Pfam" id="PF00126">
    <property type="entry name" value="HTH_1"/>
    <property type="match status" value="1"/>
</dbReference>
<dbReference type="Gene3D" id="1.10.10.10">
    <property type="entry name" value="Winged helix-like DNA-binding domain superfamily/Winged helix DNA-binding domain"/>
    <property type="match status" value="1"/>
</dbReference>
<accession>A0A3L8PQG1</accession>
<evidence type="ECO:0000256" key="1">
    <source>
        <dbReference type="ARBA" id="ARBA00009437"/>
    </source>
</evidence>
<dbReference type="FunFam" id="1.10.10.10:FF:000001">
    <property type="entry name" value="LysR family transcriptional regulator"/>
    <property type="match status" value="1"/>
</dbReference>
<evidence type="ECO:0000259" key="5">
    <source>
        <dbReference type="PROSITE" id="PS50931"/>
    </source>
</evidence>
<name>A0A3L8PQG1_9ACTN</name>
<dbReference type="GO" id="GO:0003700">
    <property type="term" value="F:DNA-binding transcription factor activity"/>
    <property type="evidence" value="ECO:0007669"/>
    <property type="project" value="InterPro"/>
</dbReference>
<dbReference type="EMBL" id="RDBF01000001">
    <property type="protein sequence ID" value="RLV57570.1"/>
    <property type="molecule type" value="Genomic_DNA"/>
</dbReference>
<comment type="caution">
    <text evidence="6">The sequence shown here is derived from an EMBL/GenBank/DDBJ whole genome shotgun (WGS) entry which is preliminary data.</text>
</comment>
<evidence type="ECO:0000256" key="2">
    <source>
        <dbReference type="ARBA" id="ARBA00023015"/>
    </source>
</evidence>
<dbReference type="PANTHER" id="PTHR30346:SF29">
    <property type="entry name" value="LYSR SUBSTRATE-BINDING"/>
    <property type="match status" value="1"/>
</dbReference>
<sequence length="311" mass="34714">MYLYLKLDEGGEMDVRRLMLLVEVLDRGSISAAAEALQYTPSAVSQQVKRLEHEVGQPLLSRFPRGVRATDAGLVLYRHACRIRDQLQAAQADVDAVAGLRRGHLRIGTFPTVGSSLLPLAVRAFMEKHPNVRLTVHSARFDDLVQRLHAGSDDVTLLWDYEWNRFRDDELDVVHLLDDATMLVVSADHRFARRRRVRLAELSEEEWVVREADHPVTEVLDRSARAAGFSPRISFRANDYQEAQSMVGVRLGVALAPRLAVVNRVPGVRVLSLAGGVPARRILAVTRRHAIAAPTEAAMLSTLREVADDLE</sequence>
<dbReference type="AlphaFoldDB" id="A0A3L8PQG1"/>
<dbReference type="SUPFAM" id="SSF46785">
    <property type="entry name" value="Winged helix' DNA-binding domain"/>
    <property type="match status" value="1"/>
</dbReference>
<dbReference type="SUPFAM" id="SSF53850">
    <property type="entry name" value="Periplasmic binding protein-like II"/>
    <property type="match status" value="1"/>
</dbReference>
<dbReference type="PANTHER" id="PTHR30346">
    <property type="entry name" value="TRANSCRIPTIONAL DUAL REGULATOR HCAR-RELATED"/>
    <property type="match status" value="1"/>
</dbReference>
<dbReference type="InterPro" id="IPR000847">
    <property type="entry name" value="LysR_HTH_N"/>
</dbReference>
<evidence type="ECO:0000313" key="7">
    <source>
        <dbReference type="Proteomes" id="UP000282515"/>
    </source>
</evidence>
<keyword evidence="3" id="KW-0238">DNA-binding</keyword>
<evidence type="ECO:0000256" key="4">
    <source>
        <dbReference type="ARBA" id="ARBA00023163"/>
    </source>
</evidence>
<dbReference type="PROSITE" id="PS50931">
    <property type="entry name" value="HTH_LYSR"/>
    <property type="match status" value="1"/>
</dbReference>
<dbReference type="InterPro" id="IPR036390">
    <property type="entry name" value="WH_DNA-bd_sf"/>
</dbReference>
<keyword evidence="7" id="KW-1185">Reference proteome</keyword>
<reference evidence="6 7" key="1">
    <citation type="submission" date="2018-10" db="EMBL/GenBank/DDBJ databases">
        <title>Aeromicrobium sp. 9W16Y-2 whole genome shotgun sequence.</title>
        <authorList>
            <person name="Li F."/>
        </authorList>
    </citation>
    <scope>NUCLEOTIDE SEQUENCE [LARGE SCALE GENOMIC DNA]</scope>
    <source>
        <strain evidence="6 7">9W16Y-2</strain>
    </source>
</reference>
<keyword evidence="2" id="KW-0805">Transcription regulation</keyword>
<dbReference type="CDD" id="cd08423">
    <property type="entry name" value="PBP2_LTTR_like_6"/>
    <property type="match status" value="1"/>
</dbReference>
<comment type="similarity">
    <text evidence="1">Belongs to the LysR transcriptional regulatory family.</text>
</comment>
<proteinExistence type="inferred from homology"/>
<dbReference type="Pfam" id="PF03466">
    <property type="entry name" value="LysR_substrate"/>
    <property type="match status" value="1"/>
</dbReference>
<evidence type="ECO:0000313" key="6">
    <source>
        <dbReference type="EMBL" id="RLV57570.1"/>
    </source>
</evidence>
<dbReference type="Gene3D" id="3.40.190.10">
    <property type="entry name" value="Periplasmic binding protein-like II"/>
    <property type="match status" value="2"/>
</dbReference>
<dbReference type="InterPro" id="IPR036388">
    <property type="entry name" value="WH-like_DNA-bd_sf"/>
</dbReference>
<feature type="domain" description="HTH lysR-type" evidence="5">
    <location>
        <begin position="13"/>
        <end position="70"/>
    </location>
</feature>
<organism evidence="6 7">
    <name type="scientific">Aeromicrobium phragmitis</name>
    <dbReference type="NCBI Taxonomy" id="2478914"/>
    <lineage>
        <taxon>Bacteria</taxon>
        <taxon>Bacillati</taxon>
        <taxon>Actinomycetota</taxon>
        <taxon>Actinomycetes</taxon>
        <taxon>Propionibacteriales</taxon>
        <taxon>Nocardioidaceae</taxon>
        <taxon>Aeromicrobium</taxon>
    </lineage>
</organism>
<dbReference type="InterPro" id="IPR005119">
    <property type="entry name" value="LysR_subst-bd"/>
</dbReference>